<feature type="signal peptide" evidence="1">
    <location>
        <begin position="1"/>
        <end position="17"/>
    </location>
</feature>
<proteinExistence type="predicted"/>
<name>A0AAW0RCL2_9PEZI</name>
<organism evidence="2 3">
    <name type="scientific">Apiospora kogelbergensis</name>
    <dbReference type="NCBI Taxonomy" id="1337665"/>
    <lineage>
        <taxon>Eukaryota</taxon>
        <taxon>Fungi</taxon>
        <taxon>Dikarya</taxon>
        <taxon>Ascomycota</taxon>
        <taxon>Pezizomycotina</taxon>
        <taxon>Sordariomycetes</taxon>
        <taxon>Xylariomycetidae</taxon>
        <taxon>Amphisphaeriales</taxon>
        <taxon>Apiosporaceae</taxon>
        <taxon>Apiospora</taxon>
    </lineage>
</organism>
<gene>
    <name evidence="2" type="ORF">PG999_000830</name>
</gene>
<comment type="caution">
    <text evidence="2">The sequence shown here is derived from an EMBL/GenBank/DDBJ whole genome shotgun (WGS) entry which is preliminary data.</text>
</comment>
<evidence type="ECO:0000313" key="2">
    <source>
        <dbReference type="EMBL" id="KAK8132657.1"/>
    </source>
</evidence>
<feature type="chain" id="PRO_5043743552" evidence="1">
    <location>
        <begin position="18"/>
        <end position="116"/>
    </location>
</feature>
<dbReference type="AlphaFoldDB" id="A0AAW0RCL2"/>
<dbReference type="EMBL" id="JAQQWP010000001">
    <property type="protein sequence ID" value="KAK8132657.1"/>
    <property type="molecule type" value="Genomic_DNA"/>
</dbReference>
<evidence type="ECO:0000256" key="1">
    <source>
        <dbReference type="SAM" id="SignalP"/>
    </source>
</evidence>
<keyword evidence="1" id="KW-0732">Signal</keyword>
<evidence type="ECO:0000313" key="3">
    <source>
        <dbReference type="Proteomes" id="UP001392437"/>
    </source>
</evidence>
<protein>
    <submittedName>
        <fullName evidence="2">Uncharacterized protein</fullName>
    </submittedName>
</protein>
<keyword evidence="3" id="KW-1185">Reference proteome</keyword>
<sequence>MKCSLALIAATFSLAGATPIGGLPGLPVGPVLNEVGKTAGPALGEVEKQLDKVEQAPVGKPITPAPTAITSPLSSAAPAVVASPAPPKTVPNDKGADKGVLGGLGGITGLLGGLKK</sequence>
<reference evidence="2 3" key="1">
    <citation type="submission" date="2023-01" db="EMBL/GenBank/DDBJ databases">
        <title>Analysis of 21 Apiospora genomes using comparative genomics revels a genus with tremendous synthesis potential of carbohydrate active enzymes and secondary metabolites.</title>
        <authorList>
            <person name="Sorensen T."/>
        </authorList>
    </citation>
    <scope>NUCLEOTIDE SEQUENCE [LARGE SCALE GENOMIC DNA]</scope>
    <source>
        <strain evidence="2 3">CBS 117206</strain>
    </source>
</reference>
<accession>A0AAW0RCL2</accession>
<dbReference type="Proteomes" id="UP001392437">
    <property type="component" value="Unassembled WGS sequence"/>
</dbReference>